<evidence type="ECO:0000256" key="4">
    <source>
        <dbReference type="ARBA" id="ARBA00022679"/>
    </source>
</evidence>
<dbReference type="InterPro" id="IPR029063">
    <property type="entry name" value="SAM-dependent_MTases_sf"/>
</dbReference>
<dbReference type="SUPFAM" id="SSF53335">
    <property type="entry name" value="S-adenosyl-L-methionine-dependent methyltransferases"/>
    <property type="match status" value="1"/>
</dbReference>
<dbReference type="Pfam" id="PF04072">
    <property type="entry name" value="LCM"/>
    <property type="match status" value="1"/>
</dbReference>
<evidence type="ECO:0000313" key="8">
    <source>
        <dbReference type="Proteomes" id="UP000465306"/>
    </source>
</evidence>
<dbReference type="InterPro" id="IPR011610">
    <property type="entry name" value="SAM_mthyl_Trfase_ML2640-like"/>
</dbReference>
<sequence>MTQQISRDPAYRGRMARSADDSWDLATSVGATATMVAAARAAATRRPHPVITDEFAEPLVRAVGLDVFTRAAAGEVDLDEIGNEVGFPRIVDTFAARALFFDRYFAEAGAAGVRQVVIVASGLDARPYRLPWPAGTVVYEIDQPEVIAFKAATVAELGAVAPTQHRTVGIDLREDWPAALRAAGFDATQPTAWLAEGVLIGFLPPAAEVRLLDNVVELSAAGSRFAADYGTLNDNSPESQELSRRMTRGWQAQGLDMDIAGLTYPGEHTDVAARLAAHGWQASTFEHAELITTAGLPEVVGADQQGPAPRLKFVKAVRA</sequence>
<dbReference type="Proteomes" id="UP000465306">
    <property type="component" value="Unassembled WGS sequence"/>
</dbReference>
<dbReference type="GO" id="GO:0008168">
    <property type="term" value="F:methyltransferase activity"/>
    <property type="evidence" value="ECO:0007669"/>
    <property type="project" value="UniProtKB-KW"/>
</dbReference>
<dbReference type="PANTHER" id="PTHR43619:SF2">
    <property type="entry name" value="S-ADENOSYL-L-METHIONINE-DEPENDENT METHYLTRANSFERASES SUPERFAMILY PROTEIN"/>
    <property type="match status" value="1"/>
</dbReference>
<keyword evidence="4" id="KW-0808">Transferase</keyword>
<comment type="similarity">
    <text evidence="2 6">Belongs to the UPF0677 family.</text>
</comment>
<reference evidence="7 8" key="1">
    <citation type="journal article" date="2019" name="Emerg. Microbes Infect.">
        <title>Comprehensive subspecies identification of 175 nontuberculous mycobacteria species based on 7547 genomic profiles.</title>
        <authorList>
            <person name="Matsumoto Y."/>
            <person name="Kinjo T."/>
            <person name="Motooka D."/>
            <person name="Nabeya D."/>
            <person name="Jung N."/>
            <person name="Uechi K."/>
            <person name="Horii T."/>
            <person name="Iida T."/>
            <person name="Fujita J."/>
            <person name="Nakamura S."/>
        </authorList>
    </citation>
    <scope>NUCLEOTIDE SEQUENCE [LARGE SCALE GENOMIC DNA]</scope>
    <source>
        <strain evidence="7 8">JCM 13573</strain>
    </source>
</reference>
<proteinExistence type="inferred from homology"/>
<keyword evidence="3 6" id="KW-0489">Methyltransferase</keyword>
<evidence type="ECO:0000256" key="3">
    <source>
        <dbReference type="ARBA" id="ARBA00022603"/>
    </source>
</evidence>
<comment type="function">
    <text evidence="1 6">Exhibits S-adenosyl-L-methionine-dependent methyltransferase activity.</text>
</comment>
<dbReference type="PANTHER" id="PTHR43619">
    <property type="entry name" value="S-ADENOSYL-L-METHIONINE-DEPENDENT METHYLTRANSFERASE YKTD-RELATED"/>
    <property type="match status" value="1"/>
</dbReference>
<organism evidence="7 8">
    <name type="scientific">Mycobacterium kubicae</name>
    <dbReference type="NCBI Taxonomy" id="120959"/>
    <lineage>
        <taxon>Bacteria</taxon>
        <taxon>Bacillati</taxon>
        <taxon>Actinomycetota</taxon>
        <taxon>Actinomycetes</taxon>
        <taxon>Mycobacteriales</taxon>
        <taxon>Mycobacteriaceae</taxon>
        <taxon>Mycobacterium</taxon>
        <taxon>Mycobacterium simiae complex</taxon>
    </lineage>
</organism>
<keyword evidence="5 6" id="KW-0949">S-adenosyl-L-methionine</keyword>
<dbReference type="NCBIfam" id="TIGR00027">
    <property type="entry name" value="mthyl_TIGR00027"/>
    <property type="match status" value="1"/>
</dbReference>
<dbReference type="EC" id="2.1.1.-" evidence="6"/>
<evidence type="ECO:0000313" key="7">
    <source>
        <dbReference type="EMBL" id="GFG66917.1"/>
    </source>
</evidence>
<gene>
    <name evidence="7" type="ORF">MKUB_44070</name>
</gene>
<dbReference type="GO" id="GO:0032259">
    <property type="term" value="P:methylation"/>
    <property type="evidence" value="ECO:0007669"/>
    <property type="project" value="UniProtKB-KW"/>
</dbReference>
<evidence type="ECO:0000256" key="5">
    <source>
        <dbReference type="ARBA" id="ARBA00022691"/>
    </source>
</evidence>
<name>A0ABQ1BTH8_9MYCO</name>
<protein>
    <recommendedName>
        <fullName evidence="6">S-adenosyl-L-methionine-dependent methyltransferase</fullName>
        <ecNumber evidence="6">2.1.1.-</ecNumber>
    </recommendedName>
</protein>
<dbReference type="InterPro" id="IPR007213">
    <property type="entry name" value="Ppm1/Ppm2/Tcmp"/>
</dbReference>
<evidence type="ECO:0000256" key="1">
    <source>
        <dbReference type="ARBA" id="ARBA00003907"/>
    </source>
</evidence>
<dbReference type="EMBL" id="BLKU01000005">
    <property type="protein sequence ID" value="GFG66917.1"/>
    <property type="molecule type" value="Genomic_DNA"/>
</dbReference>
<keyword evidence="8" id="KW-1185">Reference proteome</keyword>
<comment type="caution">
    <text evidence="7">The sequence shown here is derived from an EMBL/GenBank/DDBJ whole genome shotgun (WGS) entry which is preliminary data.</text>
</comment>
<accession>A0ABQ1BTH8</accession>
<dbReference type="Gene3D" id="3.40.50.150">
    <property type="entry name" value="Vaccinia Virus protein VP39"/>
    <property type="match status" value="1"/>
</dbReference>
<evidence type="ECO:0000256" key="2">
    <source>
        <dbReference type="ARBA" id="ARBA00008138"/>
    </source>
</evidence>
<evidence type="ECO:0000256" key="6">
    <source>
        <dbReference type="RuleBase" id="RU362030"/>
    </source>
</evidence>